<sequence length="77" mass="8657">MKVYRRVKQTKYVMAGKNGLLAIHDAGSIAVSKDHKPLLCGFEPLCEVAGGYVVLKRPTPRQKQIIMNRLFLLPDAY</sequence>
<evidence type="ECO:0000313" key="2">
    <source>
        <dbReference type="Proteomes" id="UP000049077"/>
    </source>
</evidence>
<gene>
    <name evidence="1" type="ORF">VCR4J5_780008</name>
</gene>
<keyword evidence="2" id="KW-1185">Reference proteome</keyword>
<name>A0ABM9QZI6_9VIBR</name>
<dbReference type="RefSeq" id="WP_048660398.1">
    <property type="nucleotide sequence ID" value="NZ_CAWMAN010000062.1"/>
</dbReference>
<protein>
    <submittedName>
        <fullName evidence="1">Uncharacterized protein</fullName>
    </submittedName>
</protein>
<evidence type="ECO:0000313" key="1">
    <source>
        <dbReference type="EMBL" id="CDT65961.1"/>
    </source>
</evidence>
<dbReference type="EMBL" id="CCJX01000166">
    <property type="protein sequence ID" value="CDT65961.1"/>
    <property type="molecule type" value="Genomic_DNA"/>
</dbReference>
<dbReference type="Proteomes" id="UP000049077">
    <property type="component" value="Unassembled WGS sequence"/>
</dbReference>
<comment type="caution">
    <text evidence="1">The sequence shown here is derived from an EMBL/GenBank/DDBJ whole genome shotgun (WGS) entry which is preliminary data.</text>
</comment>
<accession>A0ABM9QZI6</accession>
<proteinExistence type="predicted"/>
<reference evidence="1 2" key="1">
    <citation type="submission" date="2014-06" db="EMBL/GenBank/DDBJ databases">
        <authorList>
            <person name="Le Roux F."/>
        </authorList>
    </citation>
    <scope>NUCLEOTIDE SEQUENCE [LARGE SCALE GENOMIC DNA]</scope>
    <source>
        <strain evidence="1 2">J5-4</strain>
    </source>
</reference>
<organism evidence="1 2">
    <name type="scientific">Vibrio crassostreae</name>
    <dbReference type="NCBI Taxonomy" id="246167"/>
    <lineage>
        <taxon>Bacteria</taxon>
        <taxon>Pseudomonadati</taxon>
        <taxon>Pseudomonadota</taxon>
        <taxon>Gammaproteobacteria</taxon>
        <taxon>Vibrionales</taxon>
        <taxon>Vibrionaceae</taxon>
        <taxon>Vibrio</taxon>
    </lineage>
</organism>